<dbReference type="OrthoDB" id="7064056at2"/>
<dbReference type="EMBL" id="MKEK01000001">
    <property type="protein sequence ID" value="OEY69725.1"/>
    <property type="molecule type" value="Genomic_DNA"/>
</dbReference>
<dbReference type="RefSeq" id="WP_070049295.1">
    <property type="nucleotide sequence ID" value="NZ_CBCSDO010000004.1"/>
</dbReference>
<dbReference type="AlphaFoldDB" id="A0A1E7Q6C2"/>
<evidence type="ECO:0000313" key="1">
    <source>
        <dbReference type="EMBL" id="OEY69725.1"/>
    </source>
</evidence>
<comment type="caution">
    <text evidence="1">The sequence shown here is derived from an EMBL/GenBank/DDBJ whole genome shotgun (WGS) entry which is preliminary data.</text>
</comment>
<dbReference type="Proteomes" id="UP000242258">
    <property type="component" value="Unassembled WGS sequence"/>
</dbReference>
<reference evidence="2" key="1">
    <citation type="submission" date="2016-09" db="EMBL/GenBank/DDBJ databases">
        <authorList>
            <person name="Wan X."/>
            <person name="Hou S."/>
        </authorList>
    </citation>
    <scope>NUCLEOTIDE SEQUENCE [LARGE SCALE GENOMIC DNA]</scope>
    <source>
        <strain evidence="2">KH87</strain>
    </source>
</reference>
<evidence type="ECO:0000313" key="2">
    <source>
        <dbReference type="Proteomes" id="UP000242258"/>
    </source>
</evidence>
<name>A0A1E7Q6C2_9GAMM</name>
<sequence>MSYFHSQRRLILLWDGAEDGITDNFYEYQCPICSEVSSFTFADAVEFMTLSADLRTYLVANNLVSEGQFGYEVKKGTSAYCISLTCNSCKNNIWLIVGIKEIQPQRYNCYLKSIISNN</sequence>
<organism evidence="1 2">
    <name type="scientific">Rheinheimera salexigens</name>
    <dbReference type="NCBI Taxonomy" id="1628148"/>
    <lineage>
        <taxon>Bacteria</taxon>
        <taxon>Pseudomonadati</taxon>
        <taxon>Pseudomonadota</taxon>
        <taxon>Gammaproteobacteria</taxon>
        <taxon>Chromatiales</taxon>
        <taxon>Chromatiaceae</taxon>
        <taxon>Rheinheimera</taxon>
    </lineage>
</organism>
<keyword evidence="2" id="KW-1185">Reference proteome</keyword>
<protein>
    <submittedName>
        <fullName evidence="1">Uncharacterized protein</fullName>
    </submittedName>
</protein>
<gene>
    <name evidence="1" type="ORF">BI198_09240</name>
</gene>
<proteinExistence type="predicted"/>
<dbReference type="STRING" id="1628148.BI198_09240"/>
<accession>A0A1E7Q6C2</accession>